<dbReference type="InterPro" id="IPR050595">
    <property type="entry name" value="Bact_response_regulator"/>
</dbReference>
<evidence type="ECO:0000313" key="5">
    <source>
        <dbReference type="Proteomes" id="UP001179121"/>
    </source>
</evidence>
<keyword evidence="5" id="KW-1185">Reference proteome</keyword>
<dbReference type="KEGG" id="nti:DNFV4_04423"/>
<reference evidence="4" key="1">
    <citation type="submission" date="2022-10" db="EMBL/GenBank/DDBJ databases">
        <authorList>
            <person name="Koch H."/>
        </authorList>
    </citation>
    <scope>NUCLEOTIDE SEQUENCE</scope>
    <source>
        <strain evidence="4">DNF</strain>
    </source>
</reference>
<dbReference type="Pfam" id="PF00072">
    <property type="entry name" value="Response_reg"/>
    <property type="match status" value="1"/>
</dbReference>
<accession>A0AA86N3N3</accession>
<dbReference type="InterPro" id="IPR001789">
    <property type="entry name" value="Sig_transdc_resp-reg_receiver"/>
</dbReference>
<dbReference type="AlphaFoldDB" id="A0AA86N3N3"/>
<evidence type="ECO:0000259" key="3">
    <source>
        <dbReference type="PROSITE" id="PS50110"/>
    </source>
</evidence>
<protein>
    <submittedName>
        <fullName evidence="4">Response regulator</fullName>
    </submittedName>
</protein>
<dbReference type="Gene3D" id="3.40.50.2300">
    <property type="match status" value="1"/>
</dbReference>
<feature type="domain" description="Response regulatory" evidence="3">
    <location>
        <begin position="23"/>
        <end position="136"/>
    </location>
</feature>
<evidence type="ECO:0000256" key="2">
    <source>
        <dbReference type="PROSITE-ProRule" id="PRU00169"/>
    </source>
</evidence>
<sequence>MIQHPSECMKTHADRDKERKEGLLLIVEDDREMRSLLCDGLWDLGLSIREAADGDEALRAVLDSCPDLIITDLRMPAGGLDYVARLRTFAPQAPIILMTSFGDAQTKADALALGITAYFDKPLRISDLRAKVQEILGPSSVPL</sequence>
<proteinExistence type="predicted"/>
<evidence type="ECO:0000256" key="1">
    <source>
        <dbReference type="ARBA" id="ARBA00022553"/>
    </source>
</evidence>
<dbReference type="CDD" id="cd00156">
    <property type="entry name" value="REC"/>
    <property type="match status" value="1"/>
</dbReference>
<dbReference type="PANTHER" id="PTHR44591:SF3">
    <property type="entry name" value="RESPONSE REGULATORY DOMAIN-CONTAINING PROTEIN"/>
    <property type="match status" value="1"/>
</dbReference>
<dbReference type="SMART" id="SM00448">
    <property type="entry name" value="REC"/>
    <property type="match status" value="1"/>
</dbReference>
<feature type="modified residue" description="4-aspartylphosphate" evidence="2">
    <location>
        <position position="72"/>
    </location>
</feature>
<dbReference type="PANTHER" id="PTHR44591">
    <property type="entry name" value="STRESS RESPONSE REGULATOR PROTEIN 1"/>
    <property type="match status" value="1"/>
</dbReference>
<dbReference type="EMBL" id="OX365700">
    <property type="protein sequence ID" value="CAI4033981.1"/>
    <property type="molecule type" value="Genomic_DNA"/>
</dbReference>
<keyword evidence="1 2" id="KW-0597">Phosphoprotein</keyword>
<organism evidence="4 5">
    <name type="scientific">Nitrospira tepida</name>
    <dbReference type="NCBI Taxonomy" id="2973512"/>
    <lineage>
        <taxon>Bacteria</taxon>
        <taxon>Pseudomonadati</taxon>
        <taxon>Nitrospirota</taxon>
        <taxon>Nitrospiria</taxon>
        <taxon>Nitrospirales</taxon>
        <taxon>Nitrospiraceae</taxon>
        <taxon>Nitrospira</taxon>
    </lineage>
</organism>
<dbReference type="PROSITE" id="PS50110">
    <property type="entry name" value="RESPONSE_REGULATORY"/>
    <property type="match status" value="1"/>
</dbReference>
<dbReference type="Proteomes" id="UP001179121">
    <property type="component" value="Chromosome"/>
</dbReference>
<name>A0AA86N3N3_9BACT</name>
<gene>
    <name evidence="4" type="ORF">DNFV4_04423</name>
</gene>
<dbReference type="GO" id="GO:0000160">
    <property type="term" value="P:phosphorelay signal transduction system"/>
    <property type="evidence" value="ECO:0007669"/>
    <property type="project" value="InterPro"/>
</dbReference>
<evidence type="ECO:0000313" key="4">
    <source>
        <dbReference type="EMBL" id="CAI4033981.1"/>
    </source>
</evidence>
<dbReference type="SUPFAM" id="SSF52172">
    <property type="entry name" value="CheY-like"/>
    <property type="match status" value="1"/>
</dbReference>
<dbReference type="InterPro" id="IPR011006">
    <property type="entry name" value="CheY-like_superfamily"/>
</dbReference>